<name>A0A6J4MD86_9ACTN</name>
<organism evidence="1">
    <name type="scientific">uncultured Frankineae bacterium</name>
    <dbReference type="NCBI Taxonomy" id="437475"/>
    <lineage>
        <taxon>Bacteria</taxon>
        <taxon>Bacillati</taxon>
        <taxon>Actinomycetota</taxon>
        <taxon>Actinomycetes</taxon>
        <taxon>Frankiales</taxon>
        <taxon>environmental samples</taxon>
    </lineage>
</organism>
<dbReference type="EMBL" id="CADCUE010000259">
    <property type="protein sequence ID" value="CAA9357042.1"/>
    <property type="molecule type" value="Genomic_DNA"/>
</dbReference>
<gene>
    <name evidence="1" type="ORF">AVDCRST_MAG16-2757</name>
</gene>
<dbReference type="Pfam" id="PF10094">
    <property type="entry name" value="DUF2332"/>
    <property type="match status" value="1"/>
</dbReference>
<dbReference type="AlphaFoldDB" id="A0A6J4MD86"/>
<evidence type="ECO:0000313" key="1">
    <source>
        <dbReference type="EMBL" id="CAA9357042.1"/>
    </source>
</evidence>
<proteinExistence type="predicted"/>
<reference evidence="1" key="1">
    <citation type="submission" date="2020-02" db="EMBL/GenBank/DDBJ databases">
        <authorList>
            <person name="Meier V. D."/>
        </authorList>
    </citation>
    <scope>NUCLEOTIDE SEQUENCE</scope>
    <source>
        <strain evidence="1">AVDCRST_MAG16</strain>
    </source>
</reference>
<accession>A0A6J4MD86</accession>
<protein>
    <recommendedName>
        <fullName evidence="2">DUF2332 domain-containing protein</fullName>
    </recommendedName>
</protein>
<dbReference type="InterPro" id="IPR011200">
    <property type="entry name" value="UCP012608"/>
</dbReference>
<sequence>MRSPEPLVDRFRGQAEQCRAAGSRLTADLLHGAADDLVAGGPVADLLAPLEQDPPASVPALRFAGALHRLVLERRAPALAVHYPSVGGTPGDVWPAARAAVAEHRSRLEELVRRPVQTNEVGRSSALLGGLLHVAAATGLPVRLLEVGASGGLNLHVDRYRHEVADGVVLGDPASPVVLDARWHGPLPPLSAPLRIVERRGCDPAPLDPRSTEDRLTLTSYVWADQLDRFERLRAALQVAAARREPVDRRTGSDFLERELREPRAGVATVVWHSVVRQYLSELERVRLLALVEHAGAAATVAAPVAHLSLEPQRVGDVEFRYLVSLTTWPGAASRVLADCEGHGPPVTWR</sequence>
<evidence type="ECO:0008006" key="2">
    <source>
        <dbReference type="Google" id="ProtNLM"/>
    </source>
</evidence>
<dbReference type="PIRSF" id="PIRSF012608">
    <property type="entry name" value="UCP012608"/>
    <property type="match status" value="1"/>
</dbReference>